<dbReference type="PRINTS" id="PR00344">
    <property type="entry name" value="BCTRLSENSOR"/>
</dbReference>
<gene>
    <name evidence="9" type="ORF">OHU35_33675</name>
</gene>
<proteinExistence type="predicted"/>
<dbReference type="Pfam" id="PF02518">
    <property type="entry name" value="HATPase_c"/>
    <property type="match status" value="1"/>
</dbReference>
<dbReference type="RefSeq" id="WP_405508014.1">
    <property type="nucleotide sequence ID" value="NZ_CP108341.1"/>
</dbReference>
<dbReference type="InterPro" id="IPR050980">
    <property type="entry name" value="2C_sensor_his_kinase"/>
</dbReference>
<evidence type="ECO:0000256" key="4">
    <source>
        <dbReference type="ARBA" id="ARBA00022741"/>
    </source>
</evidence>
<keyword evidence="4" id="KW-0547">Nucleotide-binding</keyword>
<evidence type="ECO:0000313" key="9">
    <source>
        <dbReference type="EMBL" id="WTW30738.1"/>
    </source>
</evidence>
<dbReference type="InterPro" id="IPR036890">
    <property type="entry name" value="HATPase_C_sf"/>
</dbReference>
<reference evidence="9 10" key="1">
    <citation type="submission" date="2022-10" db="EMBL/GenBank/DDBJ databases">
        <title>The complete genomes of actinobacterial strains from the NBC collection.</title>
        <authorList>
            <person name="Joergensen T.S."/>
            <person name="Alvarez Arevalo M."/>
            <person name="Sterndorff E.B."/>
            <person name="Faurdal D."/>
            <person name="Vuksanovic O."/>
            <person name="Mourched A.-S."/>
            <person name="Charusanti P."/>
            <person name="Shaw S."/>
            <person name="Blin K."/>
            <person name="Weber T."/>
        </authorList>
    </citation>
    <scope>NUCLEOTIDE SEQUENCE [LARGE SCALE GENOMIC DNA]</scope>
    <source>
        <strain evidence="9 10">NBC_00017</strain>
    </source>
</reference>
<comment type="catalytic activity">
    <reaction evidence="1">
        <text>ATP + protein L-histidine = ADP + protein N-phospho-L-histidine.</text>
        <dbReference type="EC" id="2.7.13.3"/>
    </reaction>
</comment>
<keyword evidence="10" id="KW-1185">Reference proteome</keyword>
<dbReference type="InterPro" id="IPR005467">
    <property type="entry name" value="His_kinase_dom"/>
</dbReference>
<dbReference type="SMART" id="SM00387">
    <property type="entry name" value="HATPase_c"/>
    <property type="match status" value="1"/>
</dbReference>
<keyword evidence="5" id="KW-0418">Kinase</keyword>
<keyword evidence="3" id="KW-0808">Transferase</keyword>
<name>A0ABZ1MUA7_STREF</name>
<sequence length="224" mass="23788">MPDVPYFADAHVRRHERRNALHTLQGLMELARHAGERPAAPGTLPTGLPLAEVGEIVKRVGNSLIRAQLVGKLLAASERGVRLRLSSASFLPCDIDGAGDVVTVVGNLVDNALDAVADTSRCTPTVEVALHHDQGVVELSVSDNGTGVDPGLRQWIFERGASTKPSSSPAWPRGLGLPLVRAITEERGGTITVGDREGGGAVFTVRMAAVRTHLWMSVDRQESG</sequence>
<dbReference type="SUPFAM" id="SSF55874">
    <property type="entry name" value="ATPase domain of HSP90 chaperone/DNA topoisomerase II/histidine kinase"/>
    <property type="match status" value="1"/>
</dbReference>
<dbReference type="PROSITE" id="PS50109">
    <property type="entry name" value="HIS_KIN"/>
    <property type="match status" value="1"/>
</dbReference>
<evidence type="ECO:0000256" key="7">
    <source>
        <dbReference type="ARBA" id="ARBA00023012"/>
    </source>
</evidence>
<evidence type="ECO:0000313" key="10">
    <source>
        <dbReference type="Proteomes" id="UP001621512"/>
    </source>
</evidence>
<dbReference type="GO" id="GO:0005524">
    <property type="term" value="F:ATP binding"/>
    <property type="evidence" value="ECO:0007669"/>
    <property type="project" value="UniProtKB-KW"/>
</dbReference>
<feature type="domain" description="Histidine kinase" evidence="8">
    <location>
        <begin position="104"/>
        <end position="211"/>
    </location>
</feature>
<dbReference type="InterPro" id="IPR004358">
    <property type="entry name" value="Sig_transdc_His_kin-like_C"/>
</dbReference>
<dbReference type="PANTHER" id="PTHR44936">
    <property type="entry name" value="SENSOR PROTEIN CREC"/>
    <property type="match status" value="1"/>
</dbReference>
<dbReference type="InterPro" id="IPR003594">
    <property type="entry name" value="HATPase_dom"/>
</dbReference>
<evidence type="ECO:0000256" key="5">
    <source>
        <dbReference type="ARBA" id="ARBA00022777"/>
    </source>
</evidence>
<protein>
    <recommendedName>
        <fullName evidence="2">histidine kinase</fullName>
        <ecNumber evidence="2">2.7.13.3</ecNumber>
    </recommendedName>
</protein>
<dbReference type="Gene3D" id="3.30.565.10">
    <property type="entry name" value="Histidine kinase-like ATPase, C-terminal domain"/>
    <property type="match status" value="1"/>
</dbReference>
<evidence type="ECO:0000256" key="3">
    <source>
        <dbReference type="ARBA" id="ARBA00022679"/>
    </source>
</evidence>
<dbReference type="PANTHER" id="PTHR44936:SF10">
    <property type="entry name" value="SENSOR PROTEIN RSTB"/>
    <property type="match status" value="1"/>
</dbReference>
<evidence type="ECO:0000259" key="8">
    <source>
        <dbReference type="PROSITE" id="PS50109"/>
    </source>
</evidence>
<dbReference type="Proteomes" id="UP001621512">
    <property type="component" value="Chromosome"/>
</dbReference>
<organism evidence="9 10">
    <name type="scientific">Streptomyces purpurascens</name>
    <dbReference type="NCBI Taxonomy" id="1924"/>
    <lineage>
        <taxon>Bacteria</taxon>
        <taxon>Bacillati</taxon>
        <taxon>Actinomycetota</taxon>
        <taxon>Actinomycetes</taxon>
        <taxon>Kitasatosporales</taxon>
        <taxon>Streptomycetaceae</taxon>
        <taxon>Streptomyces</taxon>
    </lineage>
</organism>
<dbReference type="EC" id="2.7.13.3" evidence="2"/>
<keyword evidence="7" id="KW-0902">Two-component regulatory system</keyword>
<dbReference type="EMBL" id="CP108341">
    <property type="protein sequence ID" value="WTW30738.1"/>
    <property type="molecule type" value="Genomic_DNA"/>
</dbReference>
<accession>A0ABZ1MUA7</accession>
<evidence type="ECO:0000256" key="1">
    <source>
        <dbReference type="ARBA" id="ARBA00000085"/>
    </source>
</evidence>
<evidence type="ECO:0000256" key="6">
    <source>
        <dbReference type="ARBA" id="ARBA00022840"/>
    </source>
</evidence>
<keyword evidence="6 9" id="KW-0067">ATP-binding</keyword>
<evidence type="ECO:0000256" key="2">
    <source>
        <dbReference type="ARBA" id="ARBA00012438"/>
    </source>
</evidence>